<reference evidence="1" key="1">
    <citation type="submission" date="2013-08" db="EMBL/GenBank/DDBJ databases">
        <authorList>
            <person name="Mendez C."/>
            <person name="Richter M."/>
            <person name="Ferrer M."/>
            <person name="Sanchez J."/>
        </authorList>
    </citation>
    <scope>NUCLEOTIDE SEQUENCE</scope>
</reference>
<organism evidence="1">
    <name type="scientific">mine drainage metagenome</name>
    <dbReference type="NCBI Taxonomy" id="410659"/>
    <lineage>
        <taxon>unclassified sequences</taxon>
        <taxon>metagenomes</taxon>
        <taxon>ecological metagenomes</taxon>
    </lineage>
</organism>
<sequence>ISGREYNPSGLHTYLVNGTADVLFHKGIIQFQIMPAGIGTADIESSQYVFEVETGLKKDINDIGRRIEQYKKQGKDTIIVVPNEETKRKYEGEYPKVRVLTLAELWEARL</sequence>
<accession>T0ZAH1</accession>
<name>T0ZAH1_9ZZZZ</name>
<comment type="caution">
    <text evidence="1">The sequence shown here is derived from an EMBL/GenBank/DDBJ whole genome shotgun (WGS) entry which is preliminary data.</text>
</comment>
<feature type="non-terminal residue" evidence="1">
    <location>
        <position position="1"/>
    </location>
</feature>
<gene>
    <name evidence="1" type="ORF">B1A_15973</name>
</gene>
<evidence type="ECO:0000313" key="1">
    <source>
        <dbReference type="EMBL" id="EQD42048.1"/>
    </source>
</evidence>
<dbReference type="AlphaFoldDB" id="T0ZAH1"/>
<reference evidence="1" key="2">
    <citation type="journal article" date="2014" name="ISME J.">
        <title>Microbial stratification in low pH oxic and suboxic macroscopic growths along an acid mine drainage.</title>
        <authorList>
            <person name="Mendez-Garcia C."/>
            <person name="Mesa V."/>
            <person name="Sprenger R.R."/>
            <person name="Richter M."/>
            <person name="Diez M.S."/>
            <person name="Solano J."/>
            <person name="Bargiela R."/>
            <person name="Golyshina O.V."/>
            <person name="Manteca A."/>
            <person name="Ramos J.L."/>
            <person name="Gallego J.R."/>
            <person name="Llorente I."/>
            <person name="Martins Dos Santos V.A."/>
            <person name="Jensen O.N."/>
            <person name="Pelaez A.I."/>
            <person name="Sanchez J."/>
            <person name="Ferrer M."/>
        </authorList>
    </citation>
    <scope>NUCLEOTIDE SEQUENCE</scope>
</reference>
<proteinExistence type="predicted"/>
<dbReference type="EMBL" id="AUZX01011732">
    <property type="protein sequence ID" value="EQD42048.1"/>
    <property type="molecule type" value="Genomic_DNA"/>
</dbReference>
<protein>
    <submittedName>
        <fullName evidence="1">Uncharacterized protein</fullName>
    </submittedName>
</protein>